<evidence type="ECO:0000313" key="2">
    <source>
        <dbReference type="Proteomes" id="UP000577707"/>
    </source>
</evidence>
<proteinExistence type="predicted"/>
<accession>A0A7W5F7G5</accession>
<dbReference type="InterPro" id="IPR027417">
    <property type="entry name" value="P-loop_NTPase"/>
</dbReference>
<gene>
    <name evidence="1" type="ORF">FHS12_000934</name>
</gene>
<name>A0A7W5F7G5_9ACTN</name>
<dbReference type="SUPFAM" id="SSF52540">
    <property type="entry name" value="P-loop containing nucleoside triphosphate hydrolases"/>
    <property type="match status" value="1"/>
</dbReference>
<dbReference type="Proteomes" id="UP000577707">
    <property type="component" value="Unassembled WGS sequence"/>
</dbReference>
<dbReference type="EMBL" id="JACHXG010000002">
    <property type="protein sequence ID" value="MBB3088001.1"/>
    <property type="molecule type" value="Genomic_DNA"/>
</dbReference>
<keyword evidence="2" id="KW-1185">Reference proteome</keyword>
<dbReference type="Gene3D" id="3.40.50.300">
    <property type="entry name" value="P-loop containing nucleotide triphosphate hydrolases"/>
    <property type="match status" value="1"/>
</dbReference>
<evidence type="ECO:0008006" key="3">
    <source>
        <dbReference type="Google" id="ProtNLM"/>
    </source>
</evidence>
<dbReference type="RefSeq" id="WP_183542719.1">
    <property type="nucleotide sequence ID" value="NZ_BMQT01000004.1"/>
</dbReference>
<dbReference type="AlphaFoldDB" id="A0A7W5F7G5"/>
<comment type="caution">
    <text evidence="1">The sequence shown here is derived from an EMBL/GenBank/DDBJ whole genome shotgun (WGS) entry which is preliminary data.</text>
</comment>
<evidence type="ECO:0000313" key="1">
    <source>
        <dbReference type="EMBL" id="MBB3088001.1"/>
    </source>
</evidence>
<reference evidence="1 2" key="1">
    <citation type="submission" date="2020-08" db="EMBL/GenBank/DDBJ databases">
        <title>Genomic Encyclopedia of Type Strains, Phase III (KMG-III): the genomes of soil and plant-associated and newly described type strains.</title>
        <authorList>
            <person name="Whitman W."/>
        </authorList>
    </citation>
    <scope>NUCLEOTIDE SEQUENCE [LARGE SCALE GENOMIC DNA]</scope>
    <source>
        <strain evidence="1 2">CECT 3302</strain>
    </source>
</reference>
<dbReference type="Pfam" id="PF13671">
    <property type="entry name" value="AAA_33"/>
    <property type="match status" value="1"/>
</dbReference>
<sequence>MTPDASLTPATPACPPAGVGERPHLLLLGGVPGAGKSTLIRQVAERNPAVHTLDPETSARWLAARAPRIPYRLYRPVVHLWHALATLVLVLLGPTRERRTILVHDPATRARRRALLGRIARARGWRTSLVMIDVPRAVAIDGQQARGRMVRSTSFDRHWHRWTDDQPRLVGVAAFGGTDGPWDRVHVVDRARAGGRLETLLVA</sequence>
<protein>
    <recommendedName>
        <fullName evidence="3">AAA domain-containing protein</fullName>
    </recommendedName>
</protein>
<organism evidence="1 2">
    <name type="scientific">Nocardioides albus</name>
    <dbReference type="NCBI Taxonomy" id="1841"/>
    <lineage>
        <taxon>Bacteria</taxon>
        <taxon>Bacillati</taxon>
        <taxon>Actinomycetota</taxon>
        <taxon>Actinomycetes</taxon>
        <taxon>Propionibacteriales</taxon>
        <taxon>Nocardioidaceae</taxon>
        <taxon>Nocardioides</taxon>
    </lineage>
</organism>